<dbReference type="Gene3D" id="3.20.20.190">
    <property type="entry name" value="Phosphatidylinositol (PI) phosphodiesterase"/>
    <property type="match status" value="1"/>
</dbReference>
<feature type="domain" description="GP-PDE" evidence="1">
    <location>
        <begin position="21"/>
        <end position="286"/>
    </location>
</feature>
<accession>A0ABW5ZSB9</accession>
<proteinExistence type="predicted"/>
<gene>
    <name evidence="2" type="ORF">ACFS29_09580</name>
</gene>
<evidence type="ECO:0000313" key="2">
    <source>
        <dbReference type="EMBL" id="MFD2915889.1"/>
    </source>
</evidence>
<dbReference type="Proteomes" id="UP001597548">
    <property type="component" value="Unassembled WGS sequence"/>
</dbReference>
<organism evidence="2 3">
    <name type="scientific">Psychroserpens luteus</name>
    <dbReference type="NCBI Taxonomy" id="1434066"/>
    <lineage>
        <taxon>Bacteria</taxon>
        <taxon>Pseudomonadati</taxon>
        <taxon>Bacteroidota</taxon>
        <taxon>Flavobacteriia</taxon>
        <taxon>Flavobacteriales</taxon>
        <taxon>Flavobacteriaceae</taxon>
        <taxon>Psychroserpens</taxon>
    </lineage>
</organism>
<evidence type="ECO:0000313" key="3">
    <source>
        <dbReference type="Proteomes" id="UP001597548"/>
    </source>
</evidence>
<dbReference type="RefSeq" id="WP_194509227.1">
    <property type="nucleotide sequence ID" value="NZ_JADILU010000007.1"/>
</dbReference>
<dbReference type="CDD" id="cd08567">
    <property type="entry name" value="GDPD_SpGDE_like"/>
    <property type="match status" value="1"/>
</dbReference>
<dbReference type="PANTHER" id="PTHR46211:SF14">
    <property type="entry name" value="GLYCEROPHOSPHODIESTER PHOSPHODIESTERASE"/>
    <property type="match status" value="1"/>
</dbReference>
<evidence type="ECO:0000259" key="1">
    <source>
        <dbReference type="PROSITE" id="PS51704"/>
    </source>
</evidence>
<keyword evidence="3" id="KW-1185">Reference proteome</keyword>
<comment type="caution">
    <text evidence="2">The sequence shown here is derived from an EMBL/GenBank/DDBJ whole genome shotgun (WGS) entry which is preliminary data.</text>
</comment>
<dbReference type="Pfam" id="PF03009">
    <property type="entry name" value="GDPD"/>
    <property type="match status" value="1"/>
</dbReference>
<dbReference type="SUPFAM" id="SSF51695">
    <property type="entry name" value="PLC-like phosphodiesterases"/>
    <property type="match status" value="1"/>
</dbReference>
<dbReference type="PANTHER" id="PTHR46211">
    <property type="entry name" value="GLYCEROPHOSPHORYL DIESTER PHOSPHODIESTERASE"/>
    <property type="match status" value="1"/>
</dbReference>
<dbReference type="InterPro" id="IPR030395">
    <property type="entry name" value="GP_PDE_dom"/>
</dbReference>
<dbReference type="PROSITE" id="PS51704">
    <property type="entry name" value="GP_PDE"/>
    <property type="match status" value="1"/>
</dbReference>
<reference evidence="3" key="1">
    <citation type="journal article" date="2019" name="Int. J. Syst. Evol. Microbiol.">
        <title>The Global Catalogue of Microorganisms (GCM) 10K type strain sequencing project: providing services to taxonomists for standard genome sequencing and annotation.</title>
        <authorList>
            <consortium name="The Broad Institute Genomics Platform"/>
            <consortium name="The Broad Institute Genome Sequencing Center for Infectious Disease"/>
            <person name="Wu L."/>
            <person name="Ma J."/>
        </authorList>
    </citation>
    <scope>NUCLEOTIDE SEQUENCE [LARGE SCALE GENOMIC DNA]</scope>
    <source>
        <strain evidence="3">KCTC 32514</strain>
    </source>
</reference>
<protein>
    <submittedName>
        <fullName evidence="2">Glycerophosphodiester phosphodiesterase</fullName>
    </submittedName>
</protein>
<name>A0ABW5ZSB9_9FLAO</name>
<dbReference type="InterPro" id="IPR017946">
    <property type="entry name" value="PLC-like_Pdiesterase_TIM-brl"/>
</dbReference>
<sequence>MRYFWIFSFVILYNCNSQKPMDIQGHRGCRGLHPENSLPAFKKALDLKVTTLELDVVISKDHKVVVSHEPFMNHEIALDVFGNEITPQLEKSFNLYTMTYDSIKLYDCGSKKHPRFPFQRNEKVYKPLLTEVIDLAENESGKTIFYNIEIKSMPEYDGIYTPKLQEFVQLVLSVIETKGISNRTIIQTFDVRALEEVRIQNSELTTALLVDENESIDSKLKELSFKPEIISPYFKLLDKKSISNFQDNGFKIIPWTINEVADINLMIDFKVDGIISDYPDRVIQVGKSNN</sequence>
<dbReference type="EMBL" id="JBHUOS010000008">
    <property type="protein sequence ID" value="MFD2915889.1"/>
    <property type="molecule type" value="Genomic_DNA"/>
</dbReference>